<dbReference type="GO" id="GO:0006310">
    <property type="term" value="P:DNA recombination"/>
    <property type="evidence" value="ECO:0007669"/>
    <property type="project" value="UniProtKB-KW"/>
</dbReference>
<dbReference type="Gene3D" id="1.10.443.10">
    <property type="entry name" value="Intergrase catalytic core"/>
    <property type="match status" value="1"/>
</dbReference>
<dbReference type="PROSITE" id="PS51898">
    <property type="entry name" value="TYR_RECOMBINASE"/>
    <property type="match status" value="1"/>
</dbReference>
<dbReference type="SUPFAM" id="SSF56349">
    <property type="entry name" value="DNA breaking-rejoining enzymes"/>
    <property type="match status" value="1"/>
</dbReference>
<sequence>MKLTKREIDRLTCPPGKRDAMFMDDEVKGFGLRVTERGSKVFLFQYRFAGRVRRMVLGPYGDLTPAQARKRAEEVRGLYLAGRDPAGEKKAHALAAAAEMERQTAQAAADALTLGVLITRWQDGALRDSSASYRKDAPASLRSSFAGLLDRPARSLTTMEIQAHLDDVALRYPVMARRLHACGRSMFGWAEKRNLVPGNPFSDVVMEGRETSRERVLTDAEIAAVWNAAEAMPYPFGPFLRLLLLTLQRRNEVAGMRWAEISPDRSTWSLPGGRVKNSKGHIVHLSAPAQQILAELQSVADPDTGAASPYVFTSNGRSPISGFSKAKKRLDEVMAAQAAENGGKKPSALPEQDWRFHDLRRTGTTVMARLGVGHHIADKVLNHVEGAIKGVAAIYQRHDYLAERAAALDAWAAYVLKVVKEGGIEPPASNVVPLRR</sequence>
<dbReference type="OrthoDB" id="7298605at2"/>
<dbReference type="InterPro" id="IPR038488">
    <property type="entry name" value="Integrase_DNA-bd_sf"/>
</dbReference>
<name>A0A149TVB2_9PROT</name>
<dbReference type="InterPro" id="IPR025166">
    <property type="entry name" value="Integrase_DNA_bind_dom"/>
</dbReference>
<accession>A0A149TVB2</accession>
<proteinExistence type="inferred from homology"/>
<dbReference type="InterPro" id="IPR013762">
    <property type="entry name" value="Integrase-like_cat_sf"/>
</dbReference>
<dbReference type="Proteomes" id="UP000075411">
    <property type="component" value="Unassembled WGS sequence"/>
</dbReference>
<keyword evidence="3" id="KW-0238">DNA-binding</keyword>
<feature type="domain" description="Tyr recombinase" evidence="5">
    <location>
        <begin position="212"/>
        <end position="409"/>
    </location>
</feature>
<evidence type="ECO:0000256" key="4">
    <source>
        <dbReference type="ARBA" id="ARBA00023172"/>
    </source>
</evidence>
<evidence type="ECO:0000256" key="2">
    <source>
        <dbReference type="ARBA" id="ARBA00022908"/>
    </source>
</evidence>
<evidence type="ECO:0000259" key="5">
    <source>
        <dbReference type="PROSITE" id="PS51898"/>
    </source>
</evidence>
<dbReference type="Pfam" id="PF13356">
    <property type="entry name" value="Arm-DNA-bind_3"/>
    <property type="match status" value="1"/>
</dbReference>
<evidence type="ECO:0000313" key="6">
    <source>
        <dbReference type="EMBL" id="KXV57154.1"/>
    </source>
</evidence>
<dbReference type="Pfam" id="PF00589">
    <property type="entry name" value="Phage_integrase"/>
    <property type="match status" value="1"/>
</dbReference>
<dbReference type="EMBL" id="LHZT01000122">
    <property type="protein sequence ID" value="KXV57154.1"/>
    <property type="molecule type" value="Genomic_DNA"/>
</dbReference>
<evidence type="ECO:0000313" key="7">
    <source>
        <dbReference type="Proteomes" id="UP000075411"/>
    </source>
</evidence>
<dbReference type="InterPro" id="IPR011010">
    <property type="entry name" value="DNA_brk_join_enz"/>
</dbReference>
<reference evidence="6 7" key="1">
    <citation type="submission" date="2015-06" db="EMBL/GenBank/DDBJ databases">
        <title>Improved classification and identification of acetic acid bacteria using matrix-assisted laser desorption/ionization time-of-flight mass spectrometry; Gluconobacter nephelii and Gluconobacter uchimurae are later heterotypic synonyms of Gluconobacter japonicus and Gluconobacter oxydans, respectively.</title>
        <authorList>
            <person name="Li L."/>
            <person name="Cleenwerck I."/>
            <person name="De Vuyst L."/>
            <person name="Vandamme P."/>
        </authorList>
    </citation>
    <scope>NUCLEOTIDE SEQUENCE [LARGE SCALE GENOMIC DNA]</scope>
    <source>
        <strain evidence="6 7">LMG 1663</strain>
    </source>
</reference>
<organism evidence="6 7">
    <name type="scientific">Acetobacter tropicalis</name>
    <dbReference type="NCBI Taxonomy" id="104102"/>
    <lineage>
        <taxon>Bacteria</taxon>
        <taxon>Pseudomonadati</taxon>
        <taxon>Pseudomonadota</taxon>
        <taxon>Alphaproteobacteria</taxon>
        <taxon>Acetobacterales</taxon>
        <taxon>Acetobacteraceae</taxon>
        <taxon>Acetobacter</taxon>
    </lineage>
</organism>
<dbReference type="InterPro" id="IPR002104">
    <property type="entry name" value="Integrase_catalytic"/>
</dbReference>
<dbReference type="PANTHER" id="PTHR30629:SF2">
    <property type="entry name" value="PROPHAGE INTEGRASE INTS-RELATED"/>
    <property type="match status" value="1"/>
</dbReference>
<dbReference type="GO" id="GO:0003677">
    <property type="term" value="F:DNA binding"/>
    <property type="evidence" value="ECO:0007669"/>
    <property type="project" value="UniProtKB-KW"/>
</dbReference>
<evidence type="ECO:0000256" key="1">
    <source>
        <dbReference type="ARBA" id="ARBA00008857"/>
    </source>
</evidence>
<dbReference type="PATRIC" id="fig|104102.12.peg.1496"/>
<dbReference type="PANTHER" id="PTHR30629">
    <property type="entry name" value="PROPHAGE INTEGRASE"/>
    <property type="match status" value="1"/>
</dbReference>
<dbReference type="GO" id="GO:0015074">
    <property type="term" value="P:DNA integration"/>
    <property type="evidence" value="ECO:0007669"/>
    <property type="project" value="UniProtKB-KW"/>
</dbReference>
<protein>
    <submittedName>
        <fullName evidence="6">DNA recombinase</fullName>
    </submittedName>
</protein>
<gene>
    <name evidence="6" type="ORF">AD947_09455</name>
</gene>
<keyword evidence="2" id="KW-0229">DNA integration</keyword>
<keyword evidence="4" id="KW-0233">DNA recombination</keyword>
<dbReference type="RefSeq" id="WP_082786201.1">
    <property type="nucleotide sequence ID" value="NZ_LHZT01000122.1"/>
</dbReference>
<dbReference type="InterPro" id="IPR050808">
    <property type="entry name" value="Phage_Integrase"/>
</dbReference>
<comment type="similarity">
    <text evidence="1">Belongs to the 'phage' integrase family.</text>
</comment>
<comment type="caution">
    <text evidence="6">The sequence shown here is derived from an EMBL/GenBank/DDBJ whole genome shotgun (WGS) entry which is preliminary data.</text>
</comment>
<dbReference type="Gene3D" id="1.10.150.130">
    <property type="match status" value="1"/>
</dbReference>
<evidence type="ECO:0000256" key="3">
    <source>
        <dbReference type="ARBA" id="ARBA00023125"/>
    </source>
</evidence>
<dbReference type="AlphaFoldDB" id="A0A149TVB2"/>
<dbReference type="InterPro" id="IPR010998">
    <property type="entry name" value="Integrase_recombinase_N"/>
</dbReference>
<dbReference type="Gene3D" id="3.30.160.390">
    <property type="entry name" value="Integrase, DNA-binding domain"/>
    <property type="match status" value="1"/>
</dbReference>